<gene>
    <name evidence="3" type="ORF">SKAU_G00141030</name>
</gene>
<name>A0A9Q1FSC2_SYNKA</name>
<dbReference type="InterPro" id="IPR017218">
    <property type="entry name" value="BLOC-2_complex_Hps6_subunit"/>
</dbReference>
<evidence type="ECO:0000313" key="3">
    <source>
        <dbReference type="EMBL" id="KAJ8365272.1"/>
    </source>
</evidence>
<protein>
    <recommendedName>
        <fullName evidence="5">HPS6 biogenesis of lysosomal organelles complex 2 subunit 3</fullName>
    </recommendedName>
</protein>
<dbReference type="Pfam" id="PF20468">
    <property type="entry name" value="HPS6_C"/>
    <property type="match status" value="1"/>
</dbReference>
<dbReference type="EMBL" id="JAINUF010000004">
    <property type="protein sequence ID" value="KAJ8365272.1"/>
    <property type="molecule type" value="Genomic_DNA"/>
</dbReference>
<dbReference type="Pfam" id="PF15702">
    <property type="entry name" value="HPS6"/>
    <property type="match status" value="1"/>
</dbReference>
<dbReference type="PANTHER" id="PTHR14696:SF2">
    <property type="entry name" value="BLOC-2 COMPLEX MEMBER HPS6"/>
    <property type="match status" value="1"/>
</dbReference>
<evidence type="ECO:0000313" key="4">
    <source>
        <dbReference type="Proteomes" id="UP001152622"/>
    </source>
</evidence>
<dbReference type="Proteomes" id="UP001152622">
    <property type="component" value="Chromosome 4"/>
</dbReference>
<proteinExistence type="predicted"/>
<evidence type="ECO:0000259" key="2">
    <source>
        <dbReference type="Pfam" id="PF20468"/>
    </source>
</evidence>
<organism evidence="3 4">
    <name type="scientific">Synaphobranchus kaupii</name>
    <name type="common">Kaup's arrowtooth eel</name>
    <dbReference type="NCBI Taxonomy" id="118154"/>
    <lineage>
        <taxon>Eukaryota</taxon>
        <taxon>Metazoa</taxon>
        <taxon>Chordata</taxon>
        <taxon>Craniata</taxon>
        <taxon>Vertebrata</taxon>
        <taxon>Euteleostomi</taxon>
        <taxon>Actinopterygii</taxon>
        <taxon>Neopterygii</taxon>
        <taxon>Teleostei</taxon>
        <taxon>Anguilliformes</taxon>
        <taxon>Synaphobranchidae</taxon>
        <taxon>Synaphobranchus</taxon>
    </lineage>
</organism>
<feature type="domain" description="BLOC-2 complex member HPS6 N-terminal" evidence="1">
    <location>
        <begin position="1"/>
        <end position="403"/>
    </location>
</feature>
<keyword evidence="4" id="KW-1185">Reference proteome</keyword>
<sequence length="830" mass="90995">MKRFVLEQVTDFCDFIRGNDFSDFLKENSGCNSYHNGNAKSCFPDIRISPDGNHVHVILHKPKIGLLTFDKYQIPALIQNRKHQDLCLTRTVPILDVVYLSISSSNSDGASAVLAVIFQNGKAEFWKYCEVRAGWCLLQSSDLCNSPRAKVVSVCTSGNFIVWCEERPPSECSPATSTTRNTLRYCICKRTYEVEEGAVRLGGVKIALHNNPRYMVTASGDNVYLLPDTKASCLGSISRFFLKWSPQRDAIAVGTACTGILPTRATSSANKESDFKKLISDYIGALSNVNPPDIWASCATECGGLVLLLGSGWTSLLQKDGTLRQVYKLADNCLTSSGSRASQSSMKLYHDILALTVGRTLYLIDTQCGIELEKMALRQEGILFVNYERSHTPHLLSEAGLFLVRHGESEPGHKLTGHLQILGPDSVLAEAVFEEACHHYQRRSLSSVQLTVEKLKNGGMFQAPISLSSILSDYLRGEGSVDEAQGGASNGGVAHGSLLSSLEPELKRLVALEDIKALLAGASEKELAGHCESLVCEEVSRLLSSEPDRENVLYLNTIFGAFPGESWRALQGVLRLAVNGDGSLSAVARPEVWKVVVTSVQPATARAAHGRAPANVAVPVFELLCRSFLQFQPTWLPGFLELAQQQTGASSPSWSYEAKRSSDVAPLYKRALSVLPADERHQDLEVELLLSSQKPPGVMRALRTLIGRQQWERATQVAKRFCCKSALLKKEIFSILLHEVSQHRDLDPYLDLLWTLCPEDLTVTGILNIVLKDLPQVPSGGAGPFQAGGSQLTIGLLKPLLSKVLQRETKPSQRCGSRFTVHSGNRRQTE</sequence>
<evidence type="ECO:0000259" key="1">
    <source>
        <dbReference type="Pfam" id="PF15702"/>
    </source>
</evidence>
<reference evidence="3" key="1">
    <citation type="journal article" date="2023" name="Science">
        <title>Genome structures resolve the early diversification of teleost fishes.</title>
        <authorList>
            <person name="Parey E."/>
            <person name="Louis A."/>
            <person name="Montfort J."/>
            <person name="Bouchez O."/>
            <person name="Roques C."/>
            <person name="Iampietro C."/>
            <person name="Lluch J."/>
            <person name="Castinel A."/>
            <person name="Donnadieu C."/>
            <person name="Desvignes T."/>
            <person name="Floi Bucao C."/>
            <person name="Jouanno E."/>
            <person name="Wen M."/>
            <person name="Mejri S."/>
            <person name="Dirks R."/>
            <person name="Jansen H."/>
            <person name="Henkel C."/>
            <person name="Chen W.J."/>
            <person name="Zahm M."/>
            <person name="Cabau C."/>
            <person name="Klopp C."/>
            <person name="Thompson A.W."/>
            <person name="Robinson-Rechavi M."/>
            <person name="Braasch I."/>
            <person name="Lecointre G."/>
            <person name="Bobe J."/>
            <person name="Postlethwait J.H."/>
            <person name="Berthelot C."/>
            <person name="Roest Crollius H."/>
            <person name="Guiguen Y."/>
        </authorList>
    </citation>
    <scope>NUCLEOTIDE SEQUENCE</scope>
    <source>
        <strain evidence="3">WJC10195</strain>
    </source>
</reference>
<dbReference type="PANTHER" id="PTHR14696">
    <property type="entry name" value="HERMANSKY-PUDLAK SYNDROME 6 PROTEIN"/>
    <property type="match status" value="1"/>
</dbReference>
<dbReference type="InterPro" id="IPR046822">
    <property type="entry name" value="HPS6_C"/>
</dbReference>
<dbReference type="GO" id="GO:0031084">
    <property type="term" value="C:BLOC-2 complex"/>
    <property type="evidence" value="ECO:0007669"/>
    <property type="project" value="TreeGrafter"/>
</dbReference>
<feature type="domain" description="BLOC-2 complex member HPS6 C-terminal" evidence="2">
    <location>
        <begin position="430"/>
        <end position="814"/>
    </location>
</feature>
<dbReference type="GO" id="GO:0072657">
    <property type="term" value="P:protein localization to membrane"/>
    <property type="evidence" value="ECO:0007669"/>
    <property type="project" value="TreeGrafter"/>
</dbReference>
<evidence type="ECO:0008006" key="5">
    <source>
        <dbReference type="Google" id="ProtNLM"/>
    </source>
</evidence>
<accession>A0A9Q1FSC2</accession>
<dbReference type="InterPro" id="IPR046823">
    <property type="entry name" value="HPS6_N"/>
</dbReference>
<dbReference type="GO" id="GO:0005765">
    <property type="term" value="C:lysosomal membrane"/>
    <property type="evidence" value="ECO:0007669"/>
    <property type="project" value="TreeGrafter"/>
</dbReference>
<dbReference type="AlphaFoldDB" id="A0A9Q1FSC2"/>
<dbReference type="GO" id="GO:0032418">
    <property type="term" value="P:lysosome localization"/>
    <property type="evidence" value="ECO:0007669"/>
    <property type="project" value="TreeGrafter"/>
</dbReference>
<comment type="caution">
    <text evidence="3">The sequence shown here is derived from an EMBL/GenBank/DDBJ whole genome shotgun (WGS) entry which is preliminary data.</text>
</comment>
<dbReference type="OrthoDB" id="8581967at2759"/>